<keyword evidence="3" id="KW-1185">Reference proteome</keyword>
<organism evidence="2 3">
    <name type="scientific">Camelus dromedarius</name>
    <name type="common">Dromedary</name>
    <name type="synonym">Arabian camel</name>
    <dbReference type="NCBI Taxonomy" id="9838"/>
    <lineage>
        <taxon>Eukaryota</taxon>
        <taxon>Metazoa</taxon>
        <taxon>Chordata</taxon>
        <taxon>Craniata</taxon>
        <taxon>Vertebrata</taxon>
        <taxon>Euteleostomi</taxon>
        <taxon>Mammalia</taxon>
        <taxon>Eutheria</taxon>
        <taxon>Laurasiatheria</taxon>
        <taxon>Artiodactyla</taxon>
        <taxon>Tylopoda</taxon>
        <taxon>Camelidae</taxon>
        <taxon>Camelus</taxon>
    </lineage>
</organism>
<reference evidence="2 3" key="1">
    <citation type="journal article" date="2019" name="Mol. Ecol. Resour.">
        <title>Improving Illumina assemblies with Hi-C and long reads: an example with the North African dromedary.</title>
        <authorList>
            <person name="Elbers J.P."/>
            <person name="Rogers M.F."/>
            <person name="Perelman P.L."/>
            <person name="Proskuryakova A.A."/>
            <person name="Serdyukova N.A."/>
            <person name="Johnson W.E."/>
            <person name="Horin P."/>
            <person name="Corander J."/>
            <person name="Murphy D."/>
            <person name="Burger P.A."/>
        </authorList>
    </citation>
    <scope>NUCLEOTIDE SEQUENCE [LARGE SCALE GENOMIC DNA]</scope>
    <source>
        <strain evidence="2">Drom800</strain>
        <tissue evidence="2">Blood</tissue>
    </source>
</reference>
<accession>A0A5N4E685</accession>
<dbReference type="Proteomes" id="UP000299084">
    <property type="component" value="Unassembled WGS sequence"/>
</dbReference>
<proteinExistence type="predicted"/>
<dbReference type="EMBL" id="JWIN03000005">
    <property type="protein sequence ID" value="KAB1278971.1"/>
    <property type="molecule type" value="Genomic_DNA"/>
</dbReference>
<evidence type="ECO:0000256" key="1">
    <source>
        <dbReference type="SAM" id="MobiDB-lite"/>
    </source>
</evidence>
<feature type="compositionally biased region" description="Basic and acidic residues" evidence="1">
    <location>
        <begin position="77"/>
        <end position="96"/>
    </location>
</feature>
<feature type="region of interest" description="Disordered" evidence="1">
    <location>
        <begin position="75"/>
        <end position="111"/>
    </location>
</feature>
<comment type="caution">
    <text evidence="2">The sequence shown here is derived from an EMBL/GenBank/DDBJ whole genome shotgun (WGS) entry which is preliminary data.</text>
</comment>
<evidence type="ECO:0000313" key="3">
    <source>
        <dbReference type="Proteomes" id="UP000299084"/>
    </source>
</evidence>
<name>A0A5N4E685_CAMDR</name>
<feature type="region of interest" description="Disordered" evidence="1">
    <location>
        <begin position="1"/>
        <end position="31"/>
    </location>
</feature>
<protein>
    <submittedName>
        <fullName evidence="2">Uncharacterized protein</fullName>
    </submittedName>
</protein>
<evidence type="ECO:0000313" key="2">
    <source>
        <dbReference type="EMBL" id="KAB1278971.1"/>
    </source>
</evidence>
<feature type="compositionally biased region" description="Basic residues" evidence="1">
    <location>
        <begin position="1"/>
        <end position="19"/>
    </location>
</feature>
<gene>
    <name evidence="2" type="ORF">Cadr_000007446</name>
</gene>
<sequence length="111" mass="13328">MKGKGKSRRRKKRRRKMRRKEREGREGVEGGVETEEAVMRGHYLYQCVASHYWNQIQLAFSEGITLISDTDLPSRCLYKDEKKEEEKEEEEKKEQEEKEEELEEKMTTLSK</sequence>
<dbReference type="AlphaFoldDB" id="A0A5N4E685"/>